<feature type="compositionally biased region" description="Low complexity" evidence="1">
    <location>
        <begin position="57"/>
        <end position="86"/>
    </location>
</feature>
<accession>A0A512JCW5</accession>
<dbReference type="OrthoDB" id="517560at2"/>
<proteinExistence type="predicted"/>
<reference evidence="4" key="4">
    <citation type="submission" date="2023-01" db="EMBL/GenBank/DDBJ databases">
        <title>Draft genome sequence of Methylobacterium oxalidis strain NBRC 107715.</title>
        <authorList>
            <person name="Sun Q."/>
            <person name="Mori K."/>
        </authorList>
    </citation>
    <scope>NUCLEOTIDE SEQUENCE</scope>
    <source>
        <strain evidence="4">NBRC 107715</strain>
    </source>
</reference>
<reference evidence="4" key="1">
    <citation type="journal article" date="2014" name="Int. J. Syst. Evol. Microbiol.">
        <title>Complete genome of a new Firmicutes species belonging to the dominant human colonic microbiota ('Ruminococcus bicirculans') reveals two chromosomes and a selective capacity to utilize plant glucans.</title>
        <authorList>
            <consortium name="NISC Comparative Sequencing Program"/>
            <person name="Wegmann U."/>
            <person name="Louis P."/>
            <person name="Goesmann A."/>
            <person name="Henrissat B."/>
            <person name="Duncan S.H."/>
            <person name="Flint H.J."/>
        </authorList>
    </citation>
    <scope>NUCLEOTIDE SEQUENCE</scope>
    <source>
        <strain evidence="4">NBRC 107715</strain>
    </source>
</reference>
<feature type="compositionally biased region" description="Basic and acidic residues" evidence="1">
    <location>
        <begin position="185"/>
        <end position="198"/>
    </location>
</feature>
<evidence type="ECO:0000313" key="6">
    <source>
        <dbReference type="Proteomes" id="UP001156856"/>
    </source>
</evidence>
<gene>
    <name evidence="4" type="ORF">GCM10007888_21490</name>
    <name evidence="3" type="ORF">MOX02_58420</name>
</gene>
<evidence type="ECO:0000259" key="2">
    <source>
        <dbReference type="Pfam" id="PF03713"/>
    </source>
</evidence>
<protein>
    <recommendedName>
        <fullName evidence="2">DUF305 domain-containing protein</fullName>
    </recommendedName>
</protein>
<name>A0A512JCW5_9HYPH</name>
<evidence type="ECO:0000313" key="5">
    <source>
        <dbReference type="Proteomes" id="UP000321960"/>
    </source>
</evidence>
<dbReference type="Pfam" id="PF03713">
    <property type="entry name" value="DUF305"/>
    <property type="match status" value="1"/>
</dbReference>
<dbReference type="RefSeq" id="WP_147029208.1">
    <property type="nucleotide sequence ID" value="NZ_BJZU01000187.1"/>
</dbReference>
<evidence type="ECO:0000313" key="4">
    <source>
        <dbReference type="EMBL" id="GLS63768.1"/>
    </source>
</evidence>
<dbReference type="AlphaFoldDB" id="A0A512JCW5"/>
<dbReference type="EMBL" id="BJZU01000187">
    <property type="protein sequence ID" value="GEP07804.1"/>
    <property type="molecule type" value="Genomic_DNA"/>
</dbReference>
<dbReference type="PANTHER" id="PTHR36933:SF1">
    <property type="entry name" value="SLL0788 PROTEIN"/>
    <property type="match status" value="1"/>
</dbReference>
<evidence type="ECO:0000256" key="1">
    <source>
        <dbReference type="SAM" id="MobiDB-lite"/>
    </source>
</evidence>
<dbReference type="InterPro" id="IPR012347">
    <property type="entry name" value="Ferritin-like"/>
</dbReference>
<reference evidence="6" key="2">
    <citation type="journal article" date="2019" name="Int. J. Syst. Evol. Microbiol.">
        <title>The Global Catalogue of Microorganisms (GCM) 10K type strain sequencing project: providing services to taxonomists for standard genome sequencing and annotation.</title>
        <authorList>
            <consortium name="The Broad Institute Genomics Platform"/>
            <consortium name="The Broad Institute Genome Sequencing Center for Infectious Disease"/>
            <person name="Wu L."/>
            <person name="Ma J."/>
        </authorList>
    </citation>
    <scope>NUCLEOTIDE SEQUENCE [LARGE SCALE GENOMIC DNA]</scope>
    <source>
        <strain evidence="6">NBRC 107715</strain>
    </source>
</reference>
<feature type="region of interest" description="Disordered" evidence="1">
    <location>
        <begin position="39"/>
        <end position="86"/>
    </location>
</feature>
<evidence type="ECO:0000313" key="3">
    <source>
        <dbReference type="EMBL" id="GEP07804.1"/>
    </source>
</evidence>
<reference evidence="3 5" key="3">
    <citation type="submission" date="2019-07" db="EMBL/GenBank/DDBJ databases">
        <title>Whole genome shotgun sequence of Methylobacterium oxalidis NBRC 107715.</title>
        <authorList>
            <person name="Hosoyama A."/>
            <person name="Uohara A."/>
            <person name="Ohji S."/>
            <person name="Ichikawa N."/>
        </authorList>
    </citation>
    <scope>NUCLEOTIDE SEQUENCE [LARGE SCALE GENOMIC DNA]</scope>
    <source>
        <strain evidence="3 5">NBRC 107715</strain>
    </source>
</reference>
<dbReference type="Proteomes" id="UP001156856">
    <property type="component" value="Unassembled WGS sequence"/>
</dbReference>
<dbReference type="EMBL" id="BSPK01000026">
    <property type="protein sequence ID" value="GLS63768.1"/>
    <property type="molecule type" value="Genomic_DNA"/>
</dbReference>
<dbReference type="InterPro" id="IPR005183">
    <property type="entry name" value="DUF305_CopM-like"/>
</dbReference>
<comment type="caution">
    <text evidence="3">The sequence shown here is derived from an EMBL/GenBank/DDBJ whole genome shotgun (WGS) entry which is preliminary data.</text>
</comment>
<feature type="domain" description="DUF305" evidence="2">
    <location>
        <begin position="111"/>
        <end position="186"/>
    </location>
</feature>
<feature type="region of interest" description="Disordered" evidence="1">
    <location>
        <begin position="171"/>
        <end position="213"/>
    </location>
</feature>
<dbReference type="PANTHER" id="PTHR36933">
    <property type="entry name" value="SLL0788 PROTEIN"/>
    <property type="match status" value="1"/>
</dbReference>
<sequence>MHPTSHPGTGRRVPTRPFTTHALTALALAAGLSLVPLPDAAAQHGGRHGHPGHHGAGPRPQAAPAKARGAPRSAHAGHAASAGDGPAVSEFKAAHAGMMRGMDLPYTGDPDTDFRIQMIPHHQGAIDMARVALRHAKDPWTRQLAEAVIVEQQREIAEMQAWLARRGAAVPQASGPRHVLGPDSYRSHTEEPGTRAEARGQSWAPGAGLPAAR</sequence>
<organism evidence="3 5">
    <name type="scientific">Methylobacterium oxalidis</name>
    <dbReference type="NCBI Taxonomy" id="944322"/>
    <lineage>
        <taxon>Bacteria</taxon>
        <taxon>Pseudomonadati</taxon>
        <taxon>Pseudomonadota</taxon>
        <taxon>Alphaproteobacteria</taxon>
        <taxon>Hyphomicrobiales</taxon>
        <taxon>Methylobacteriaceae</taxon>
        <taxon>Methylobacterium</taxon>
    </lineage>
</organism>
<keyword evidence="6" id="KW-1185">Reference proteome</keyword>
<dbReference type="Gene3D" id="1.20.1260.10">
    <property type="match status" value="1"/>
</dbReference>
<dbReference type="Proteomes" id="UP000321960">
    <property type="component" value="Unassembled WGS sequence"/>
</dbReference>